<dbReference type="InterPro" id="IPR007169">
    <property type="entry name" value="RemA-like"/>
</dbReference>
<dbReference type="PANTHER" id="PTHR38449:SF1">
    <property type="entry name" value="REGULATORY PROTEIN SSL2874-RELATED"/>
    <property type="match status" value="1"/>
</dbReference>
<name>A8F4N1_PSELT</name>
<dbReference type="KEGG" id="tle:Tlet_0548"/>
<accession>A8F4N1</accession>
<dbReference type="Pfam" id="PF04025">
    <property type="entry name" value="RemA-like"/>
    <property type="match status" value="1"/>
</dbReference>
<dbReference type="EMBL" id="CP000812">
    <property type="protein sequence ID" value="ABV33115.1"/>
    <property type="molecule type" value="Genomic_DNA"/>
</dbReference>
<organism evidence="1 2">
    <name type="scientific">Pseudothermotoga lettingae (strain ATCC BAA-301 / DSM 14385 / NBRC 107922 / TMO)</name>
    <name type="common">Thermotoga lettingae</name>
    <dbReference type="NCBI Taxonomy" id="416591"/>
    <lineage>
        <taxon>Bacteria</taxon>
        <taxon>Thermotogati</taxon>
        <taxon>Thermotogota</taxon>
        <taxon>Thermotogae</taxon>
        <taxon>Thermotogales</taxon>
        <taxon>Thermotogaceae</taxon>
        <taxon>Pseudothermotoga</taxon>
    </lineage>
</organism>
<dbReference type="PANTHER" id="PTHR38449">
    <property type="entry name" value="REGULATORY PROTEIN TM_1690-RELATED"/>
    <property type="match status" value="1"/>
</dbReference>
<evidence type="ECO:0000313" key="2">
    <source>
        <dbReference type="Proteomes" id="UP000002016"/>
    </source>
</evidence>
<proteinExistence type="predicted"/>
<dbReference type="eggNOG" id="COG2052">
    <property type="taxonomic scope" value="Bacteria"/>
</dbReference>
<dbReference type="OrthoDB" id="47639at2"/>
<sequence length="85" mass="9656">MFIQITRGVFVNKDRVKAVIPLNSVMAKQMREAANFSNKTLNLTYGAQARTVVITDSGHVFLLGEKVNKVRQKLLKKKEQDQQSH</sequence>
<keyword evidence="2" id="KW-1185">Reference proteome</keyword>
<dbReference type="STRING" id="416591.Tlet_0548"/>
<reference evidence="1 2" key="1">
    <citation type="submission" date="2007-08" db="EMBL/GenBank/DDBJ databases">
        <title>Complete sequence of Thermotoga lettingae TMO.</title>
        <authorList>
            <consortium name="US DOE Joint Genome Institute"/>
            <person name="Copeland A."/>
            <person name="Lucas S."/>
            <person name="Lapidus A."/>
            <person name="Barry K."/>
            <person name="Glavina del Rio T."/>
            <person name="Dalin E."/>
            <person name="Tice H."/>
            <person name="Pitluck S."/>
            <person name="Foster B."/>
            <person name="Bruce D."/>
            <person name="Schmutz J."/>
            <person name="Larimer F."/>
            <person name="Land M."/>
            <person name="Hauser L."/>
            <person name="Kyrpides N."/>
            <person name="Mikhailova N."/>
            <person name="Nelson K."/>
            <person name="Gogarten J.P."/>
            <person name="Noll K."/>
            <person name="Richardson P."/>
        </authorList>
    </citation>
    <scope>NUCLEOTIDE SEQUENCE [LARGE SCALE GENOMIC DNA]</scope>
    <source>
        <strain evidence="2">ATCC BAA-301 / DSM 14385 / NBRC 107922 / TMO</strain>
    </source>
</reference>
<dbReference type="HOGENOM" id="CLU_193807_0_0_0"/>
<dbReference type="Proteomes" id="UP000002016">
    <property type="component" value="Chromosome"/>
</dbReference>
<reference evidence="1 2" key="2">
    <citation type="journal article" date="2009" name="Proc. Natl. Acad. Sci. U.S.A.">
        <title>On the chimeric nature, thermophilic origin, and phylogenetic placement of the Thermotogales.</title>
        <authorList>
            <person name="Zhaxybayeva O."/>
            <person name="Swithers K.S."/>
            <person name="Lapierre P."/>
            <person name="Fournier G.P."/>
            <person name="Bickhart D.M."/>
            <person name="DeBoy R.T."/>
            <person name="Nelson K.E."/>
            <person name="Nesbo C.L."/>
            <person name="Doolittle W.F."/>
            <person name="Gogarten J.P."/>
            <person name="Noll K.M."/>
        </authorList>
    </citation>
    <scope>NUCLEOTIDE SEQUENCE [LARGE SCALE GENOMIC DNA]</scope>
    <source>
        <strain evidence="2">ATCC BAA-301 / DSM 14385 / NBRC 107922 / TMO</strain>
    </source>
</reference>
<dbReference type="RefSeq" id="WP_012002596.1">
    <property type="nucleotide sequence ID" value="NC_009828.1"/>
</dbReference>
<dbReference type="AlphaFoldDB" id="A8F4N1"/>
<protein>
    <recommendedName>
        <fullName evidence="3">Regulatory protein</fullName>
    </recommendedName>
</protein>
<evidence type="ECO:0000313" key="1">
    <source>
        <dbReference type="EMBL" id="ABV33115.1"/>
    </source>
</evidence>
<evidence type="ECO:0008006" key="3">
    <source>
        <dbReference type="Google" id="ProtNLM"/>
    </source>
</evidence>
<gene>
    <name evidence="1" type="ordered locus">Tlet_0548</name>
</gene>